<gene>
    <name evidence="2" type="ORF">V3H18_13470</name>
</gene>
<dbReference type="Pfam" id="PF11162">
    <property type="entry name" value="DUF2946"/>
    <property type="match status" value="1"/>
</dbReference>
<proteinExistence type="predicted"/>
<evidence type="ECO:0000313" key="2">
    <source>
        <dbReference type="EMBL" id="MEF3367544.1"/>
    </source>
</evidence>
<evidence type="ECO:0000256" key="1">
    <source>
        <dbReference type="SAM" id="SignalP"/>
    </source>
</evidence>
<protein>
    <submittedName>
        <fullName evidence="2">DUF2946 family protein</fullName>
    </submittedName>
</protein>
<dbReference type="InterPro" id="IPR021333">
    <property type="entry name" value="DUF2946"/>
</dbReference>
<reference evidence="2 3" key="1">
    <citation type="submission" date="2024-02" db="EMBL/GenBank/DDBJ databases">
        <authorList>
            <person name="Grouzdev D."/>
        </authorList>
    </citation>
    <scope>NUCLEOTIDE SEQUENCE [LARGE SCALE GENOMIC DNA]</scope>
    <source>
        <strain evidence="2 3">9N</strain>
    </source>
</reference>
<organism evidence="2 3">
    <name type="scientific">Methylocystis borbori</name>
    <dbReference type="NCBI Taxonomy" id="3118750"/>
    <lineage>
        <taxon>Bacteria</taxon>
        <taxon>Pseudomonadati</taxon>
        <taxon>Pseudomonadota</taxon>
        <taxon>Alphaproteobacteria</taxon>
        <taxon>Hyphomicrobiales</taxon>
        <taxon>Methylocystaceae</taxon>
        <taxon>Methylocystis</taxon>
    </lineage>
</organism>
<keyword evidence="1" id="KW-0732">Signal</keyword>
<comment type="caution">
    <text evidence="2">The sequence shown here is derived from an EMBL/GenBank/DDBJ whole genome shotgun (WGS) entry which is preliminary data.</text>
</comment>
<evidence type="ECO:0000313" key="3">
    <source>
        <dbReference type="Proteomes" id="UP001350748"/>
    </source>
</evidence>
<feature type="signal peptide" evidence="1">
    <location>
        <begin position="1"/>
        <end position="25"/>
    </location>
</feature>
<keyword evidence="3" id="KW-1185">Reference proteome</keyword>
<dbReference type="EMBL" id="JAZHYN010000046">
    <property type="protein sequence ID" value="MEF3367544.1"/>
    <property type="molecule type" value="Genomic_DNA"/>
</dbReference>
<sequence>MRFLATLFVLLALVAQCAASGAAMAHEPGDAPASIVNCKMHAAHADDANDRAPAHGAVHDHSHCVLCQIGDWTTAPAAEAFLAELRTEAERLAPQRSSPTTHVFRFNFAAPTRGPPAFA</sequence>
<name>A0ABU7XJI0_9HYPH</name>
<dbReference type="RefSeq" id="WP_332082589.1">
    <property type="nucleotide sequence ID" value="NZ_JAZHYN010000046.1"/>
</dbReference>
<feature type="chain" id="PRO_5045609265" evidence="1">
    <location>
        <begin position="26"/>
        <end position="119"/>
    </location>
</feature>
<dbReference type="Proteomes" id="UP001350748">
    <property type="component" value="Unassembled WGS sequence"/>
</dbReference>
<accession>A0ABU7XJI0</accession>